<keyword evidence="5" id="KW-1133">Transmembrane helix</keyword>
<dbReference type="GO" id="GO:0009279">
    <property type="term" value="C:cell outer membrane"/>
    <property type="evidence" value="ECO:0007669"/>
    <property type="project" value="UniProtKB-SubCell"/>
</dbReference>
<dbReference type="Proteomes" id="UP000229974">
    <property type="component" value="Unassembled WGS sequence"/>
</dbReference>
<evidence type="ECO:0000256" key="1">
    <source>
        <dbReference type="ARBA" id="ARBA00004442"/>
    </source>
</evidence>
<feature type="compositionally biased region" description="Polar residues" evidence="4">
    <location>
        <begin position="550"/>
        <end position="568"/>
    </location>
</feature>
<dbReference type="PROSITE" id="PS51123">
    <property type="entry name" value="OMPA_2"/>
    <property type="match status" value="1"/>
</dbReference>
<dbReference type="RefSeq" id="WP_047717447.1">
    <property type="nucleotide sequence ID" value="NZ_FKFR01000005.1"/>
</dbReference>
<feature type="transmembrane region" description="Helical" evidence="5">
    <location>
        <begin position="319"/>
        <end position="339"/>
    </location>
</feature>
<dbReference type="CDD" id="cd07185">
    <property type="entry name" value="OmpA_C-like"/>
    <property type="match status" value="1"/>
</dbReference>
<reference evidence="7 8" key="1">
    <citation type="journal article" date="2017" name="J. Antimicrob. Chemother.">
        <title>Characterization of the population structure, drug resistance mechanisms and plasmids of the community-associated Enterobacter cloacae complex in China.</title>
        <authorList>
            <person name="Zhou K."/>
            <person name="Yu W."/>
            <person name="Cao X."/>
            <person name="Shen P."/>
            <person name="Lu H."/>
            <person name="Luo Q."/>
            <person name="Rossen J.W.A."/>
            <person name="Xiao Y."/>
        </authorList>
    </citation>
    <scope>NUCLEOTIDE SEQUENCE [LARGE SCALE GENOMIC DNA]</scope>
    <source>
        <strain evidence="7 8">ECC904</strain>
    </source>
</reference>
<dbReference type="InterPro" id="IPR006665">
    <property type="entry name" value="OmpA-like"/>
</dbReference>
<dbReference type="EMBL" id="NEEW01000002">
    <property type="protein sequence ID" value="PJD87869.1"/>
    <property type="molecule type" value="Genomic_DNA"/>
</dbReference>
<evidence type="ECO:0000313" key="7">
    <source>
        <dbReference type="EMBL" id="PJD87869.1"/>
    </source>
</evidence>
<dbReference type="OrthoDB" id="345640at2"/>
<feature type="domain" description="OmpA-like" evidence="6">
    <location>
        <begin position="426"/>
        <end position="544"/>
    </location>
</feature>
<evidence type="ECO:0000259" key="6">
    <source>
        <dbReference type="PROSITE" id="PS51123"/>
    </source>
</evidence>
<gene>
    <name evidence="7" type="ORF">B9Q30_06235</name>
</gene>
<dbReference type="STRING" id="299766.BFV68_11550"/>
<keyword evidence="5" id="KW-0812">Transmembrane</keyword>
<evidence type="ECO:0000256" key="4">
    <source>
        <dbReference type="SAM" id="MobiDB-lite"/>
    </source>
</evidence>
<proteinExistence type="predicted"/>
<dbReference type="PRINTS" id="PR01021">
    <property type="entry name" value="OMPADOMAIN"/>
</dbReference>
<feature type="transmembrane region" description="Helical" evidence="5">
    <location>
        <begin position="31"/>
        <end position="50"/>
    </location>
</feature>
<comment type="caution">
    <text evidence="7">The sequence shown here is derived from an EMBL/GenBank/DDBJ whole genome shotgun (WGS) entry which is preliminary data.</text>
</comment>
<feature type="transmembrane region" description="Helical" evidence="5">
    <location>
        <begin position="9"/>
        <end position="25"/>
    </location>
</feature>
<evidence type="ECO:0000256" key="3">
    <source>
        <dbReference type="PROSITE-ProRule" id="PRU00473"/>
    </source>
</evidence>
<evidence type="ECO:0000256" key="5">
    <source>
        <dbReference type="SAM" id="Phobius"/>
    </source>
</evidence>
<feature type="region of interest" description="Disordered" evidence="4">
    <location>
        <begin position="544"/>
        <end position="568"/>
    </location>
</feature>
<dbReference type="InterPro" id="IPR036737">
    <property type="entry name" value="OmpA-like_sf"/>
</dbReference>
<protein>
    <recommendedName>
        <fullName evidence="6">OmpA-like domain-containing protein</fullName>
    </recommendedName>
</protein>
<keyword evidence="2 3" id="KW-0472">Membrane</keyword>
<name>A0A2J0Q3N0_9ENTR</name>
<dbReference type="AlphaFoldDB" id="A0A2J0Q3N0"/>
<accession>A0A2J0Q3N0</accession>
<dbReference type="PANTHER" id="PTHR30329:SF20">
    <property type="entry name" value="EXPORTED PROTEIN"/>
    <property type="match status" value="1"/>
</dbReference>
<dbReference type="InterPro" id="IPR006664">
    <property type="entry name" value="OMP_bac"/>
</dbReference>
<dbReference type="PANTHER" id="PTHR30329">
    <property type="entry name" value="STATOR ELEMENT OF FLAGELLAR MOTOR COMPLEX"/>
    <property type="match status" value="1"/>
</dbReference>
<dbReference type="InterPro" id="IPR050330">
    <property type="entry name" value="Bact_OuterMem_StrucFunc"/>
</dbReference>
<evidence type="ECO:0000313" key="8">
    <source>
        <dbReference type="Proteomes" id="UP000229974"/>
    </source>
</evidence>
<evidence type="ECO:0000256" key="2">
    <source>
        <dbReference type="ARBA" id="ARBA00023136"/>
    </source>
</evidence>
<dbReference type="Pfam" id="PF00691">
    <property type="entry name" value="OmpA"/>
    <property type="match status" value="1"/>
</dbReference>
<comment type="subcellular location">
    <subcellularLocation>
        <location evidence="1">Cell outer membrane</location>
    </subcellularLocation>
</comment>
<dbReference type="SUPFAM" id="SSF103088">
    <property type="entry name" value="OmpA-like"/>
    <property type="match status" value="1"/>
</dbReference>
<dbReference type="Gene3D" id="3.30.1330.60">
    <property type="entry name" value="OmpA-like domain"/>
    <property type="match status" value="1"/>
</dbReference>
<organism evidence="7 8">
    <name type="scientific">Enterobacter hormaechei</name>
    <dbReference type="NCBI Taxonomy" id="158836"/>
    <lineage>
        <taxon>Bacteria</taxon>
        <taxon>Pseudomonadati</taxon>
        <taxon>Pseudomonadota</taxon>
        <taxon>Gammaproteobacteria</taxon>
        <taxon>Enterobacterales</taxon>
        <taxon>Enterobacteriaceae</taxon>
        <taxon>Enterobacter</taxon>
        <taxon>Enterobacter cloacae complex</taxon>
    </lineage>
</organism>
<sequence>MSPAQQRGLALWAALLSAVVCLWFLPASRLVSILVLLAVLGLIIAFWAVACRRVQHDFTLCLEDLPEANYCQPVVLVCGDLPLAWPHQSPVLTVTQGCWIRVEDHLELEQAARQVLWLRPDWGRQLSVMVSVCPQQHPDSERLTSRLLALRWQISRLRKATGHSVPLVLNGQVGSAMMNDMLWQTAILGEGVKVWSGTSAPGSVAEWVNTGGTPAMQQQVLMNSLMSWFQQHVQAVLMDENPDIPVIEPVAVLWGLGPILAGSMATSVWTAWLSRHTAMQQVSGWQPAGTDSTVISLFPNFVLPLLPEGRGLTPHGRTWRGALGIFTLAAIAALLSSGWNNRQLLQRVSFDIARYERIPMNDSGPKADAVAVLREDAALLDDHARNGVPARLSLGLYQGGRLRMPVLNTIRSYVPPPPPPEPELKPVPKIIRLDSMSLFDTGKWALKPASTKLLVNSLVGIKAKPGWLIVVAGHTDSTGDDQSNQVLSLKRAESVRNWMRDTGDVPESCFAVQGYGESRPVATNDTPEGRALNRRVEISLVPQANACQAPGTTHASSQDDGADNNVTE</sequence>